<dbReference type="InterPro" id="IPR036390">
    <property type="entry name" value="WH_DNA-bd_sf"/>
</dbReference>
<dbReference type="InterPro" id="IPR050211">
    <property type="entry name" value="FOX_domain-containing"/>
</dbReference>
<dbReference type="GO" id="GO:0000978">
    <property type="term" value="F:RNA polymerase II cis-regulatory region sequence-specific DNA binding"/>
    <property type="evidence" value="ECO:0007669"/>
    <property type="project" value="TreeGrafter"/>
</dbReference>
<evidence type="ECO:0000259" key="5">
    <source>
        <dbReference type="PROSITE" id="PS50039"/>
    </source>
</evidence>
<keyword evidence="2 3" id="KW-0539">Nucleus</keyword>
<protein>
    <recommendedName>
        <fullName evidence="5">Fork-head domain-containing protein</fullName>
    </recommendedName>
</protein>
<feature type="non-terminal residue" evidence="6">
    <location>
        <position position="1"/>
    </location>
</feature>
<dbReference type="AlphaFoldDB" id="A0A8H7PGH0"/>
<dbReference type="SMART" id="SM00339">
    <property type="entry name" value="FH"/>
    <property type="match status" value="1"/>
</dbReference>
<comment type="subcellular location">
    <subcellularLocation>
        <location evidence="3">Nucleus</location>
    </subcellularLocation>
</comment>
<keyword evidence="1 3" id="KW-0238">DNA-binding</keyword>
<dbReference type="PROSITE" id="PS50039">
    <property type="entry name" value="FORK_HEAD_3"/>
    <property type="match status" value="1"/>
</dbReference>
<sequence length="453" mass="50523">MTKRRNSIAEFSFQLADIPTHYCPSDNGSIYNTSNDSESVCYLRQSQDHDSSRRDDLISNSILAHHHHKKNRATPSSPQPLVKKFPHRSLSDSALVVKEKVPSKIIPSWKPASHDEKPPYSYATLIAYAILTSPDRKLPLSDIYMTISGHFPYYVLGDNGWQNSIRHNLSLNKSFIKMDRKPSDARPGKGSYWTLQAGHEHGFIDSLTRPGGPLRKQTVNVGKRTLSNTTKHPSNPHPNQHCENLLIMGPQDFEKCSKPTHSITTSLTSSEPVSLPPTAAHVRTSSTTSTNSSSMITIFRMAPMVNDAYRPRSSMSRVQKKSSTKSVLRKRRRVAKHEDHESDCDSGVDVGNEFVPEKLLDHTKSMVDLPYLMLPSDDLILSDPDLSYLADCDSPISCTLSSFLDEPASSPAAGGSFFSPDQGGEFEENLLLTQSSSLYSQEEEVQWTNDYLT</sequence>
<dbReference type="InterPro" id="IPR036388">
    <property type="entry name" value="WH-like_DNA-bd_sf"/>
</dbReference>
<dbReference type="InterPro" id="IPR018122">
    <property type="entry name" value="TF_fork_head_CS_1"/>
</dbReference>
<feature type="domain" description="Fork-head" evidence="5">
    <location>
        <begin position="117"/>
        <end position="218"/>
    </location>
</feature>
<dbReference type="CDD" id="cd00059">
    <property type="entry name" value="FH_FOX"/>
    <property type="match status" value="1"/>
</dbReference>
<dbReference type="PANTHER" id="PTHR11829">
    <property type="entry name" value="FORKHEAD BOX PROTEIN"/>
    <property type="match status" value="1"/>
</dbReference>
<evidence type="ECO:0000313" key="7">
    <source>
        <dbReference type="Proteomes" id="UP000612746"/>
    </source>
</evidence>
<evidence type="ECO:0000256" key="3">
    <source>
        <dbReference type="PROSITE-ProRule" id="PRU00089"/>
    </source>
</evidence>
<feature type="region of interest" description="Disordered" evidence="4">
    <location>
        <begin position="65"/>
        <end position="84"/>
    </location>
</feature>
<keyword evidence="7" id="KW-1185">Reference proteome</keyword>
<evidence type="ECO:0000256" key="4">
    <source>
        <dbReference type="SAM" id="MobiDB-lite"/>
    </source>
</evidence>
<feature type="compositionally biased region" description="Low complexity" evidence="4">
    <location>
        <begin position="284"/>
        <end position="294"/>
    </location>
</feature>
<dbReference type="InterPro" id="IPR001766">
    <property type="entry name" value="Fork_head_dom"/>
</dbReference>
<evidence type="ECO:0000256" key="2">
    <source>
        <dbReference type="ARBA" id="ARBA00023242"/>
    </source>
</evidence>
<dbReference type="FunFam" id="1.10.10.10:FF:000135">
    <property type="entry name" value="forkhead box protein G1"/>
    <property type="match status" value="1"/>
</dbReference>
<dbReference type="Proteomes" id="UP000612746">
    <property type="component" value="Unassembled WGS sequence"/>
</dbReference>
<dbReference type="SUPFAM" id="SSF46785">
    <property type="entry name" value="Winged helix' DNA-binding domain"/>
    <property type="match status" value="1"/>
</dbReference>
<organism evidence="6 7">
    <name type="scientific">Umbelopsis vinacea</name>
    <dbReference type="NCBI Taxonomy" id="44442"/>
    <lineage>
        <taxon>Eukaryota</taxon>
        <taxon>Fungi</taxon>
        <taxon>Fungi incertae sedis</taxon>
        <taxon>Mucoromycota</taxon>
        <taxon>Mucoromycotina</taxon>
        <taxon>Umbelopsidomycetes</taxon>
        <taxon>Umbelopsidales</taxon>
        <taxon>Umbelopsidaceae</taxon>
        <taxon>Umbelopsis</taxon>
    </lineage>
</organism>
<proteinExistence type="predicted"/>
<feature type="region of interest" description="Disordered" evidence="4">
    <location>
        <begin position="258"/>
        <end position="294"/>
    </location>
</feature>
<dbReference type="PANTHER" id="PTHR11829:SF343">
    <property type="entry name" value="FORK-HEAD DOMAIN-CONTAINING PROTEIN"/>
    <property type="match status" value="1"/>
</dbReference>
<comment type="caution">
    <text evidence="6">The sequence shown here is derived from an EMBL/GenBank/DDBJ whole genome shotgun (WGS) entry which is preliminary data.</text>
</comment>
<accession>A0A8H7PGH0</accession>
<dbReference type="Gene3D" id="1.10.10.10">
    <property type="entry name" value="Winged helix-like DNA-binding domain superfamily/Winged helix DNA-binding domain"/>
    <property type="match status" value="1"/>
</dbReference>
<dbReference type="Pfam" id="PF00250">
    <property type="entry name" value="Forkhead"/>
    <property type="match status" value="1"/>
</dbReference>
<evidence type="ECO:0000313" key="6">
    <source>
        <dbReference type="EMBL" id="KAG2173522.1"/>
    </source>
</evidence>
<feature type="compositionally biased region" description="Basic residues" evidence="4">
    <location>
        <begin position="318"/>
        <end position="335"/>
    </location>
</feature>
<name>A0A8H7PGH0_9FUNG</name>
<dbReference type="PRINTS" id="PR00053">
    <property type="entry name" value="FORKHEAD"/>
</dbReference>
<dbReference type="OrthoDB" id="5954824at2759"/>
<feature type="DNA-binding region" description="Fork-head" evidence="3">
    <location>
        <begin position="117"/>
        <end position="218"/>
    </location>
</feature>
<evidence type="ECO:0000256" key="1">
    <source>
        <dbReference type="ARBA" id="ARBA00023125"/>
    </source>
</evidence>
<dbReference type="PROSITE" id="PS00657">
    <property type="entry name" value="FORK_HEAD_1"/>
    <property type="match status" value="1"/>
</dbReference>
<dbReference type="InterPro" id="IPR030456">
    <property type="entry name" value="TF_fork_head_CS_2"/>
</dbReference>
<gene>
    <name evidence="6" type="ORF">INT44_007113</name>
</gene>
<dbReference type="GO" id="GO:0000981">
    <property type="term" value="F:DNA-binding transcription factor activity, RNA polymerase II-specific"/>
    <property type="evidence" value="ECO:0007669"/>
    <property type="project" value="TreeGrafter"/>
</dbReference>
<dbReference type="PROSITE" id="PS00658">
    <property type="entry name" value="FORK_HEAD_2"/>
    <property type="match status" value="1"/>
</dbReference>
<reference evidence="6" key="1">
    <citation type="submission" date="2020-12" db="EMBL/GenBank/DDBJ databases">
        <title>Metabolic potential, ecology and presence of endohyphal bacteria is reflected in genomic diversity of Mucoromycotina.</title>
        <authorList>
            <person name="Muszewska A."/>
            <person name="Okrasinska A."/>
            <person name="Steczkiewicz K."/>
            <person name="Drgas O."/>
            <person name="Orlowska M."/>
            <person name="Perlinska-Lenart U."/>
            <person name="Aleksandrzak-Piekarczyk T."/>
            <person name="Szatraj K."/>
            <person name="Zielenkiewicz U."/>
            <person name="Pilsyk S."/>
            <person name="Malc E."/>
            <person name="Mieczkowski P."/>
            <person name="Kruszewska J.S."/>
            <person name="Biernat P."/>
            <person name="Pawlowska J."/>
        </authorList>
    </citation>
    <scope>NUCLEOTIDE SEQUENCE</scope>
    <source>
        <strain evidence="6">WA0000051536</strain>
    </source>
</reference>
<dbReference type="EMBL" id="JAEPRA010000018">
    <property type="protein sequence ID" value="KAG2173522.1"/>
    <property type="molecule type" value="Genomic_DNA"/>
</dbReference>
<feature type="compositionally biased region" description="Polar residues" evidence="4">
    <location>
        <begin position="259"/>
        <end position="272"/>
    </location>
</feature>
<dbReference type="GO" id="GO:0005634">
    <property type="term" value="C:nucleus"/>
    <property type="evidence" value="ECO:0007669"/>
    <property type="project" value="UniProtKB-SubCell"/>
</dbReference>
<feature type="region of interest" description="Disordered" evidence="4">
    <location>
        <begin position="308"/>
        <end position="346"/>
    </location>
</feature>